<dbReference type="EMBL" id="JAFREM010000004">
    <property type="protein sequence ID" value="MBO1305194.1"/>
    <property type="molecule type" value="Genomic_DNA"/>
</dbReference>
<comment type="caution">
    <text evidence="2">The sequence shown here is derived from an EMBL/GenBank/DDBJ whole genome shotgun (WGS) entry which is preliminary data.</text>
</comment>
<organism evidence="2 3">
    <name type="scientific">Candidatus Enterococcus moelleringii</name>
    <dbReference type="NCBI Taxonomy" id="2815325"/>
    <lineage>
        <taxon>Bacteria</taxon>
        <taxon>Bacillati</taxon>
        <taxon>Bacillota</taxon>
        <taxon>Bacilli</taxon>
        <taxon>Lactobacillales</taxon>
        <taxon>Enterococcaceae</taxon>
        <taxon>Enterococcus</taxon>
    </lineage>
</organism>
<evidence type="ECO:0000313" key="3">
    <source>
        <dbReference type="Proteomes" id="UP000664601"/>
    </source>
</evidence>
<keyword evidence="3" id="KW-1185">Reference proteome</keyword>
<gene>
    <name evidence="2" type="ORF">JZO70_03405</name>
</gene>
<name>A0ABS3L9T2_9ENTE</name>
<accession>A0ABS3L9T2</accession>
<protein>
    <submittedName>
        <fullName evidence="2">Amino acid decarboxylase</fullName>
    </submittedName>
</protein>
<dbReference type="InterPro" id="IPR048844">
    <property type="entry name" value="LpdD_chaperone-like"/>
</dbReference>
<evidence type="ECO:0000259" key="1">
    <source>
        <dbReference type="Pfam" id="PF21758"/>
    </source>
</evidence>
<dbReference type="RefSeq" id="WP_207672126.1">
    <property type="nucleotide sequence ID" value="NZ_JAFREM010000004.1"/>
</dbReference>
<dbReference type="Pfam" id="PF21758">
    <property type="entry name" value="PAC_bac"/>
    <property type="match status" value="1"/>
</dbReference>
<dbReference type="Proteomes" id="UP000664601">
    <property type="component" value="Unassembled WGS sequence"/>
</dbReference>
<evidence type="ECO:0000313" key="2">
    <source>
        <dbReference type="EMBL" id="MBO1305194.1"/>
    </source>
</evidence>
<reference evidence="2 3" key="1">
    <citation type="submission" date="2021-03" db="EMBL/GenBank/DDBJ databases">
        <title>Enterococcal diversity collection.</title>
        <authorList>
            <person name="Gilmore M.S."/>
            <person name="Schwartzman J."/>
            <person name="Van Tyne D."/>
            <person name="Martin M."/>
            <person name="Earl A.M."/>
            <person name="Manson A.L."/>
            <person name="Straub T."/>
            <person name="Salamzade R."/>
            <person name="Saavedra J."/>
            <person name="Lebreton F."/>
            <person name="Prichula J."/>
            <person name="Schaufler K."/>
            <person name="Gaca A."/>
            <person name="Sgardioli B."/>
            <person name="Wagenaar J."/>
            <person name="Strong T."/>
        </authorList>
    </citation>
    <scope>NUCLEOTIDE SEQUENCE [LARGE SCALE GENOMIC DNA]</scope>
    <source>
        <strain evidence="2 3">669A</strain>
    </source>
</reference>
<feature type="domain" description="Prenylated flavin chaperone LpdD-like" evidence="1">
    <location>
        <begin position="15"/>
        <end position="122"/>
    </location>
</feature>
<proteinExistence type="predicted"/>
<sequence length="137" mass="15141">MNSRESKQVKVAAVGFTMSAEAQQIGSDLFITLVGGDTPHIGTVTTWSSKQTKETIRFESHSGRFHKDDVLAEKILEIIAPYLPGNCVITSGVHVNGITQEQIKASFEMAADLGRQLADWLKETPFTFEAPIYKKKE</sequence>